<dbReference type="InterPro" id="IPR003476">
    <property type="entry name" value="Glyco_hydro_42"/>
</dbReference>
<dbReference type="Gene3D" id="2.60.40.1180">
    <property type="entry name" value="Golgi alpha-mannosidase II"/>
    <property type="match status" value="1"/>
</dbReference>
<dbReference type="SUPFAM" id="SSF52317">
    <property type="entry name" value="Class I glutamine amidotransferase-like"/>
    <property type="match status" value="1"/>
</dbReference>
<keyword evidence="5 8" id="KW-0378">Hydrolase</keyword>
<dbReference type="Pfam" id="PF08532">
    <property type="entry name" value="Glyco_hydro_42M"/>
    <property type="match status" value="1"/>
</dbReference>
<dbReference type="Gene3D" id="3.20.20.80">
    <property type="entry name" value="Glycosidases"/>
    <property type="match status" value="1"/>
</dbReference>
<dbReference type="InterPro" id="IPR013738">
    <property type="entry name" value="Beta_galactosidase_Trimer"/>
</dbReference>
<evidence type="ECO:0000256" key="6">
    <source>
        <dbReference type="ARBA" id="ARBA00022833"/>
    </source>
</evidence>
<feature type="binding site" evidence="11">
    <location>
        <position position="110"/>
    </location>
    <ligand>
        <name>Zn(2+)</name>
        <dbReference type="ChEBI" id="CHEBI:29105"/>
    </ligand>
</feature>
<feature type="active site" description="Nucleophile" evidence="9">
    <location>
        <position position="294"/>
    </location>
</feature>
<feature type="binding site" evidence="11">
    <location>
        <position position="155"/>
    </location>
    <ligand>
        <name>Zn(2+)</name>
        <dbReference type="ChEBI" id="CHEBI:29105"/>
    </ligand>
</feature>
<feature type="domain" description="Beta-galactosidase trimerisation" evidence="13">
    <location>
        <begin position="385"/>
        <end position="579"/>
    </location>
</feature>
<name>A0A9D1ZWC0_9FIRM</name>
<dbReference type="Gene3D" id="3.40.50.880">
    <property type="match status" value="1"/>
</dbReference>
<dbReference type="EC" id="3.2.1.23" evidence="3 8"/>
<dbReference type="GO" id="GO:0009341">
    <property type="term" value="C:beta-galactosidase complex"/>
    <property type="evidence" value="ECO:0007669"/>
    <property type="project" value="InterPro"/>
</dbReference>
<dbReference type="InterPro" id="IPR029062">
    <property type="entry name" value="Class_I_gatase-like"/>
</dbReference>
<reference evidence="14" key="2">
    <citation type="submission" date="2021-04" db="EMBL/GenBank/DDBJ databases">
        <authorList>
            <person name="Gilroy R."/>
        </authorList>
    </citation>
    <scope>NUCLEOTIDE SEQUENCE</scope>
    <source>
        <strain evidence="14">1345</strain>
    </source>
</reference>
<evidence type="ECO:0000256" key="1">
    <source>
        <dbReference type="ARBA" id="ARBA00001412"/>
    </source>
</evidence>
<keyword evidence="6 11" id="KW-0862">Zinc</keyword>
<organism evidence="14 15">
    <name type="scientific">Candidatus Borkfalkia excrementigallinarum</name>
    <dbReference type="NCBI Taxonomy" id="2838506"/>
    <lineage>
        <taxon>Bacteria</taxon>
        <taxon>Bacillati</taxon>
        <taxon>Bacillota</taxon>
        <taxon>Clostridia</taxon>
        <taxon>Christensenellales</taxon>
        <taxon>Christensenellaceae</taxon>
        <taxon>Candidatus Borkfalkia</taxon>
    </lineage>
</organism>
<reference evidence="14" key="1">
    <citation type="journal article" date="2021" name="PeerJ">
        <title>Extensive microbial diversity within the chicken gut microbiome revealed by metagenomics and culture.</title>
        <authorList>
            <person name="Gilroy R."/>
            <person name="Ravi A."/>
            <person name="Getino M."/>
            <person name="Pursley I."/>
            <person name="Horton D.L."/>
            <person name="Alikhan N.F."/>
            <person name="Baker D."/>
            <person name="Gharbi K."/>
            <person name="Hall N."/>
            <person name="Watson M."/>
            <person name="Adriaenssens E.M."/>
            <person name="Foster-Nyarko E."/>
            <person name="Jarju S."/>
            <person name="Secka A."/>
            <person name="Antonio M."/>
            <person name="Oren A."/>
            <person name="Chaudhuri R.R."/>
            <person name="La Ragione R."/>
            <person name="Hildebrand F."/>
            <person name="Pallen M.J."/>
        </authorList>
    </citation>
    <scope>NUCLEOTIDE SEQUENCE</scope>
    <source>
        <strain evidence="14">1345</strain>
    </source>
</reference>
<dbReference type="InterPro" id="IPR013529">
    <property type="entry name" value="Glyco_hydro_42_N"/>
</dbReference>
<dbReference type="AlphaFoldDB" id="A0A9D1ZWC0"/>
<dbReference type="EMBL" id="DXCQ01000028">
    <property type="protein sequence ID" value="HIY96863.1"/>
    <property type="molecule type" value="Genomic_DNA"/>
</dbReference>
<dbReference type="GO" id="GO:0046872">
    <property type="term" value="F:metal ion binding"/>
    <property type="evidence" value="ECO:0007669"/>
    <property type="project" value="UniProtKB-KW"/>
</dbReference>
<gene>
    <name evidence="14" type="ORF">H9729_04175</name>
</gene>
<keyword evidence="4 11" id="KW-0479">Metal-binding</keyword>
<dbReference type="GO" id="GO:0005975">
    <property type="term" value="P:carbohydrate metabolic process"/>
    <property type="evidence" value="ECO:0007669"/>
    <property type="project" value="InterPro"/>
</dbReference>
<comment type="catalytic activity">
    <reaction evidence="1 8">
        <text>Hydrolysis of terminal non-reducing beta-D-galactose residues in beta-D-galactosides.</text>
        <dbReference type="EC" id="3.2.1.23"/>
    </reaction>
</comment>
<evidence type="ECO:0000256" key="10">
    <source>
        <dbReference type="PIRSR" id="PIRSR001084-2"/>
    </source>
</evidence>
<proteinExistence type="inferred from homology"/>
<dbReference type="GO" id="GO:0004565">
    <property type="term" value="F:beta-galactosidase activity"/>
    <property type="evidence" value="ECO:0007669"/>
    <property type="project" value="UniProtKB-EC"/>
</dbReference>
<evidence type="ECO:0000256" key="8">
    <source>
        <dbReference type="PIRNR" id="PIRNR001084"/>
    </source>
</evidence>
<feature type="domain" description="Glycoside hydrolase family 42 N-terminal" evidence="12">
    <location>
        <begin position="10"/>
        <end position="372"/>
    </location>
</feature>
<comment type="similarity">
    <text evidence="2 8">Belongs to the glycosyl hydrolase 42 family.</text>
</comment>
<evidence type="ECO:0000256" key="3">
    <source>
        <dbReference type="ARBA" id="ARBA00012756"/>
    </source>
</evidence>
<dbReference type="InterPro" id="IPR013780">
    <property type="entry name" value="Glyco_hydro_b"/>
</dbReference>
<evidence type="ECO:0000259" key="12">
    <source>
        <dbReference type="Pfam" id="PF02449"/>
    </source>
</evidence>
<evidence type="ECO:0000256" key="7">
    <source>
        <dbReference type="ARBA" id="ARBA00023295"/>
    </source>
</evidence>
<comment type="caution">
    <text evidence="14">The sequence shown here is derived from an EMBL/GenBank/DDBJ whole genome shotgun (WGS) entry which is preliminary data.</text>
</comment>
<sequence length="647" mass="73606">MKSIYIGAAYYPEMWAESEVDRDIEKMKRLGVNCMRVGEFAWGKMEPREGEFCFEWLKTVVDKLYKNGIYTVMCTPTCTPPRWMLDTYEEMRSIDSRGVRAEVSSRCHPCKTSPKMREKNARIVEEMAKVFAAHPGIIGWQIDNEIFPYGGGCYCPLCQSAFRDYLRERYGTIETLNEKWGMVRWSLEYRSFEDVLPPREGQWVHPSLNAEWIRFQCRQIVTYVNEQAEILHRYGCKNVGTDMMVTNLLSYYDVNEKLDVVQYNHYNPAADLPETAFAYDFLRCVKDKPFWVTETQVGWNGGTIADCGYRPQGNCCANTWLPIARGGEMNLYWLFRTHPNGHELAHGALLSTAGRPHRVSEEVTKAAKEIERCREFLTDSKVESEIALHYSSTSVKNFTFAPILKEFDYRKTLVQKFYGAFRHYNIDVIDTPHSLDGYRVVLSPFLSNADESGLKERIAAWVKEGGTWIVGPMSDIMTDYASKYTEAPYSYVEELAGVYTKYQKPIGNNVFRAKWADGSPLALSDCYDAYELRGAASLAQYDGEEFGGLTVVAENKVGKGRVILLGSVLPHDALRKLVGEKPIAQASNNIVLTERSGARKGIIAVETENKEGYICLDGEYTDLISGKTYGGRVNIVPYGVLVLERKE</sequence>
<dbReference type="Pfam" id="PF02449">
    <property type="entry name" value="Glyco_hydro_42"/>
    <property type="match status" value="1"/>
</dbReference>
<evidence type="ECO:0000256" key="9">
    <source>
        <dbReference type="PIRSR" id="PIRSR001084-1"/>
    </source>
</evidence>
<feature type="binding site" evidence="10">
    <location>
        <position position="144"/>
    </location>
    <ligand>
        <name>substrate</name>
    </ligand>
</feature>
<dbReference type="PANTHER" id="PTHR36447:SF2">
    <property type="entry name" value="BETA-GALACTOSIDASE YESZ"/>
    <property type="match status" value="1"/>
</dbReference>
<evidence type="ECO:0000259" key="13">
    <source>
        <dbReference type="Pfam" id="PF08532"/>
    </source>
</evidence>
<evidence type="ECO:0000256" key="5">
    <source>
        <dbReference type="ARBA" id="ARBA00022801"/>
    </source>
</evidence>
<dbReference type="Proteomes" id="UP000886750">
    <property type="component" value="Unassembled WGS sequence"/>
</dbReference>
<evidence type="ECO:0000313" key="15">
    <source>
        <dbReference type="Proteomes" id="UP000886750"/>
    </source>
</evidence>
<evidence type="ECO:0000256" key="2">
    <source>
        <dbReference type="ARBA" id="ARBA00005940"/>
    </source>
</evidence>
<dbReference type="PANTHER" id="PTHR36447">
    <property type="entry name" value="BETA-GALACTOSIDASE GANA"/>
    <property type="match status" value="1"/>
</dbReference>
<evidence type="ECO:0000313" key="14">
    <source>
        <dbReference type="EMBL" id="HIY96863.1"/>
    </source>
</evidence>
<protein>
    <recommendedName>
        <fullName evidence="3 8">Beta-galactosidase</fullName>
        <shortName evidence="8">Beta-gal</shortName>
        <ecNumber evidence="3 8">3.2.1.23</ecNumber>
    </recommendedName>
</protein>
<evidence type="ECO:0000256" key="11">
    <source>
        <dbReference type="PIRSR" id="PIRSR001084-3"/>
    </source>
</evidence>
<dbReference type="CDD" id="cd03143">
    <property type="entry name" value="A4_beta-galactosidase_middle_domain"/>
    <property type="match status" value="1"/>
</dbReference>
<keyword evidence="7 8" id="KW-0326">Glycosidase</keyword>
<dbReference type="SUPFAM" id="SSF51445">
    <property type="entry name" value="(Trans)glycosidases"/>
    <property type="match status" value="1"/>
</dbReference>
<dbReference type="InterPro" id="IPR017853">
    <property type="entry name" value="GH"/>
</dbReference>
<dbReference type="PIRSF" id="PIRSF001084">
    <property type="entry name" value="B-galactosidase"/>
    <property type="match status" value="1"/>
</dbReference>
<feature type="binding site" evidence="10">
    <location>
        <position position="106"/>
    </location>
    <ligand>
        <name>substrate</name>
    </ligand>
</feature>
<feature type="active site" description="Proton donor" evidence="9">
    <location>
        <position position="145"/>
    </location>
</feature>
<feature type="binding site" evidence="11">
    <location>
        <position position="158"/>
    </location>
    <ligand>
        <name>Zn(2+)</name>
        <dbReference type="ChEBI" id="CHEBI:29105"/>
    </ligand>
</feature>
<accession>A0A9D1ZWC0</accession>
<feature type="binding site" evidence="11">
    <location>
        <position position="153"/>
    </location>
    <ligand>
        <name>Zn(2+)</name>
        <dbReference type="ChEBI" id="CHEBI:29105"/>
    </ligand>
</feature>
<evidence type="ECO:0000256" key="4">
    <source>
        <dbReference type="ARBA" id="ARBA00022723"/>
    </source>
</evidence>